<evidence type="ECO:0000256" key="1">
    <source>
        <dbReference type="SAM" id="MobiDB-lite"/>
    </source>
</evidence>
<feature type="region of interest" description="Disordered" evidence="1">
    <location>
        <begin position="117"/>
        <end position="137"/>
    </location>
</feature>
<keyword evidence="3" id="KW-1185">Reference proteome</keyword>
<comment type="caution">
    <text evidence="2">The sequence shown here is derived from an EMBL/GenBank/DDBJ whole genome shotgun (WGS) entry which is preliminary data.</text>
</comment>
<name>A0A919GWY8_9ACTN</name>
<dbReference type="EMBL" id="BNEE01000006">
    <property type="protein sequence ID" value="GHI85469.1"/>
    <property type="molecule type" value="Genomic_DNA"/>
</dbReference>
<reference evidence="2" key="1">
    <citation type="submission" date="2020-09" db="EMBL/GenBank/DDBJ databases">
        <title>Whole genome shotgun sequence of Streptomyces xanthophaeus NBRC 12829.</title>
        <authorList>
            <person name="Komaki H."/>
            <person name="Tamura T."/>
        </authorList>
    </citation>
    <scope>NUCLEOTIDE SEQUENCE</scope>
    <source>
        <strain evidence="2">NBRC 12829</strain>
    </source>
</reference>
<dbReference type="Proteomes" id="UP000600026">
    <property type="component" value="Unassembled WGS sequence"/>
</dbReference>
<evidence type="ECO:0000313" key="2">
    <source>
        <dbReference type="EMBL" id="GHI85469.1"/>
    </source>
</evidence>
<dbReference type="RefSeq" id="WP_234321571.1">
    <property type="nucleotide sequence ID" value="NZ_BNEE01000006.1"/>
</dbReference>
<accession>A0A919GWY8</accession>
<organism evidence="2 3">
    <name type="scientific">Streptomyces xanthophaeus</name>
    <dbReference type="NCBI Taxonomy" id="67385"/>
    <lineage>
        <taxon>Bacteria</taxon>
        <taxon>Bacillati</taxon>
        <taxon>Actinomycetota</taxon>
        <taxon>Actinomycetes</taxon>
        <taxon>Kitasatosporales</taxon>
        <taxon>Streptomycetaceae</taxon>
        <taxon>Streptomyces</taxon>
    </lineage>
</organism>
<gene>
    <name evidence="2" type="ORF">Sxan_28330</name>
</gene>
<dbReference type="AlphaFoldDB" id="A0A919GWY8"/>
<sequence length="137" mass="15126">MTTWFRTYYEDEDLWLYFEADDEGWAARHIEIRGKDSRPVTAASSEEVLYVRDHADGAAMGCYERQYGVLAEGVLDGWQDQPQAAELSAEEFERLWGEARGVLGASGRCCGLRCAGGFGAEDRGGQPPSPGRTRPAS</sequence>
<proteinExistence type="predicted"/>
<protein>
    <submittedName>
        <fullName evidence="2">Uncharacterized protein</fullName>
    </submittedName>
</protein>
<evidence type="ECO:0000313" key="3">
    <source>
        <dbReference type="Proteomes" id="UP000600026"/>
    </source>
</evidence>